<dbReference type="AlphaFoldDB" id="A0AAD7JWQ7"/>
<comment type="caution">
    <text evidence="1">The sequence shown here is derived from an EMBL/GenBank/DDBJ whole genome shotgun (WGS) entry which is preliminary data.</text>
</comment>
<evidence type="ECO:0000313" key="1">
    <source>
        <dbReference type="EMBL" id="KAJ7773390.1"/>
    </source>
</evidence>
<dbReference type="EMBL" id="JARKIB010000013">
    <property type="protein sequence ID" value="KAJ7773390.1"/>
    <property type="molecule type" value="Genomic_DNA"/>
</dbReference>
<evidence type="ECO:0000313" key="2">
    <source>
        <dbReference type="Proteomes" id="UP001215598"/>
    </source>
</evidence>
<dbReference type="Proteomes" id="UP001215598">
    <property type="component" value="Unassembled WGS sequence"/>
</dbReference>
<reference evidence="1" key="1">
    <citation type="submission" date="2023-03" db="EMBL/GenBank/DDBJ databases">
        <title>Massive genome expansion in bonnet fungi (Mycena s.s.) driven by repeated elements and novel gene families across ecological guilds.</title>
        <authorList>
            <consortium name="Lawrence Berkeley National Laboratory"/>
            <person name="Harder C.B."/>
            <person name="Miyauchi S."/>
            <person name="Viragh M."/>
            <person name="Kuo A."/>
            <person name="Thoen E."/>
            <person name="Andreopoulos B."/>
            <person name="Lu D."/>
            <person name="Skrede I."/>
            <person name="Drula E."/>
            <person name="Henrissat B."/>
            <person name="Morin E."/>
            <person name="Kohler A."/>
            <person name="Barry K."/>
            <person name="LaButti K."/>
            <person name="Morin E."/>
            <person name="Salamov A."/>
            <person name="Lipzen A."/>
            <person name="Mereny Z."/>
            <person name="Hegedus B."/>
            <person name="Baldrian P."/>
            <person name="Stursova M."/>
            <person name="Weitz H."/>
            <person name="Taylor A."/>
            <person name="Grigoriev I.V."/>
            <person name="Nagy L.G."/>
            <person name="Martin F."/>
            <person name="Kauserud H."/>
        </authorList>
    </citation>
    <scope>NUCLEOTIDE SEQUENCE</scope>
    <source>
        <strain evidence="1">CBHHK182m</strain>
    </source>
</reference>
<gene>
    <name evidence="1" type="ORF">B0H16DRAFT_1714280</name>
</gene>
<proteinExistence type="predicted"/>
<keyword evidence="2" id="KW-1185">Reference proteome</keyword>
<name>A0AAD7JWQ7_9AGAR</name>
<accession>A0AAD7JWQ7</accession>
<protein>
    <submittedName>
        <fullName evidence="1">Uncharacterized protein</fullName>
    </submittedName>
</protein>
<organism evidence="1 2">
    <name type="scientific">Mycena metata</name>
    <dbReference type="NCBI Taxonomy" id="1033252"/>
    <lineage>
        <taxon>Eukaryota</taxon>
        <taxon>Fungi</taxon>
        <taxon>Dikarya</taxon>
        <taxon>Basidiomycota</taxon>
        <taxon>Agaricomycotina</taxon>
        <taxon>Agaricomycetes</taxon>
        <taxon>Agaricomycetidae</taxon>
        <taxon>Agaricales</taxon>
        <taxon>Marasmiineae</taxon>
        <taxon>Mycenaceae</taxon>
        <taxon>Mycena</taxon>
    </lineage>
</organism>
<sequence length="234" mass="25498">MEFTEEELRQAGLLGDGDLLSKCFKLCATIQRFLASPSSTSPIHMWTYPFTSSSQNPLSSPASPTLCDASTAFSALGIGSDVTRVSAHQPSPWEKSAYYHGVSVEPPELLYRSDYLDTPFPHPQGRIQNLSNKTAHGVFNTPLNAVWHTVAPKIRDMLKALKIRYSVIHLARFTTHGEDGESTLGPVVIWIATHPGSTTTDDAHLASPDIIALLETNGVCGAVVEWIEGVVERL</sequence>